<feature type="non-terminal residue" evidence="2">
    <location>
        <position position="1"/>
    </location>
</feature>
<reference evidence="2" key="1">
    <citation type="submission" date="2023-03" db="EMBL/GenBank/DDBJ databases">
        <title>Massive genome expansion in bonnet fungi (Mycena s.s.) driven by repeated elements and novel gene families across ecological guilds.</title>
        <authorList>
            <consortium name="Lawrence Berkeley National Laboratory"/>
            <person name="Harder C.B."/>
            <person name="Miyauchi S."/>
            <person name="Viragh M."/>
            <person name="Kuo A."/>
            <person name="Thoen E."/>
            <person name="Andreopoulos B."/>
            <person name="Lu D."/>
            <person name="Skrede I."/>
            <person name="Drula E."/>
            <person name="Henrissat B."/>
            <person name="Morin E."/>
            <person name="Kohler A."/>
            <person name="Barry K."/>
            <person name="LaButti K."/>
            <person name="Morin E."/>
            <person name="Salamov A."/>
            <person name="Lipzen A."/>
            <person name="Mereny Z."/>
            <person name="Hegedus B."/>
            <person name="Baldrian P."/>
            <person name="Stursova M."/>
            <person name="Weitz H."/>
            <person name="Taylor A."/>
            <person name="Grigoriev I.V."/>
            <person name="Nagy L.G."/>
            <person name="Martin F."/>
            <person name="Kauserud H."/>
        </authorList>
    </citation>
    <scope>NUCLEOTIDE SEQUENCE</scope>
    <source>
        <strain evidence="2">CBHHK002</strain>
    </source>
</reference>
<sequence length="107" mass="12129">LPNFIGSPFPRRDDPEIHDFYCAAMLVLLKPWRDLQADLKDPGESWIQAFDTFAETANERVRDILAGIQYFHSCRSAALASYDANNNEVSQPVENPQESEDLGEDVE</sequence>
<feature type="region of interest" description="Disordered" evidence="1">
    <location>
        <begin position="86"/>
        <end position="107"/>
    </location>
</feature>
<accession>A0AAD6ZNZ9</accession>
<evidence type="ECO:0000256" key="1">
    <source>
        <dbReference type="SAM" id="MobiDB-lite"/>
    </source>
</evidence>
<proteinExistence type="predicted"/>
<organism evidence="2 3">
    <name type="scientific">Mycena albidolilacea</name>
    <dbReference type="NCBI Taxonomy" id="1033008"/>
    <lineage>
        <taxon>Eukaryota</taxon>
        <taxon>Fungi</taxon>
        <taxon>Dikarya</taxon>
        <taxon>Basidiomycota</taxon>
        <taxon>Agaricomycotina</taxon>
        <taxon>Agaricomycetes</taxon>
        <taxon>Agaricomycetidae</taxon>
        <taxon>Agaricales</taxon>
        <taxon>Marasmiineae</taxon>
        <taxon>Mycenaceae</taxon>
        <taxon>Mycena</taxon>
    </lineage>
</organism>
<protein>
    <submittedName>
        <fullName evidence="2">Uncharacterized protein</fullName>
    </submittedName>
</protein>
<keyword evidence="3" id="KW-1185">Reference proteome</keyword>
<dbReference type="EMBL" id="JARIHO010000035">
    <property type="protein sequence ID" value="KAJ7331384.1"/>
    <property type="molecule type" value="Genomic_DNA"/>
</dbReference>
<feature type="non-terminal residue" evidence="2">
    <location>
        <position position="107"/>
    </location>
</feature>
<feature type="compositionally biased region" description="Acidic residues" evidence="1">
    <location>
        <begin position="97"/>
        <end position="107"/>
    </location>
</feature>
<dbReference type="Proteomes" id="UP001218218">
    <property type="component" value="Unassembled WGS sequence"/>
</dbReference>
<dbReference type="AlphaFoldDB" id="A0AAD6ZNZ9"/>
<comment type="caution">
    <text evidence="2">The sequence shown here is derived from an EMBL/GenBank/DDBJ whole genome shotgun (WGS) entry which is preliminary data.</text>
</comment>
<feature type="compositionally biased region" description="Polar residues" evidence="1">
    <location>
        <begin position="86"/>
        <end position="96"/>
    </location>
</feature>
<evidence type="ECO:0000313" key="2">
    <source>
        <dbReference type="EMBL" id="KAJ7331384.1"/>
    </source>
</evidence>
<gene>
    <name evidence="2" type="ORF">DFH08DRAFT_649678</name>
</gene>
<evidence type="ECO:0000313" key="3">
    <source>
        <dbReference type="Proteomes" id="UP001218218"/>
    </source>
</evidence>
<name>A0AAD6ZNZ9_9AGAR</name>